<sequence>MSYDAIKVIKKKRKKEVLVKEKEVFGILKKKRFLKLIVLVLKTTVMIFCFEEEKIHFLLKRQRDVTSI</sequence>
<protein>
    <submittedName>
        <fullName evidence="1">Uncharacterized protein</fullName>
    </submittedName>
</protein>
<dbReference type="InParanoid" id="A0A2K1WQ89"/>
<organism evidence="1 2">
    <name type="scientific">Populus trichocarpa</name>
    <name type="common">Western balsam poplar</name>
    <name type="synonym">Populus balsamifera subsp. trichocarpa</name>
    <dbReference type="NCBI Taxonomy" id="3694"/>
    <lineage>
        <taxon>Eukaryota</taxon>
        <taxon>Viridiplantae</taxon>
        <taxon>Streptophyta</taxon>
        <taxon>Embryophyta</taxon>
        <taxon>Tracheophyta</taxon>
        <taxon>Spermatophyta</taxon>
        <taxon>Magnoliopsida</taxon>
        <taxon>eudicotyledons</taxon>
        <taxon>Gunneridae</taxon>
        <taxon>Pentapetalae</taxon>
        <taxon>rosids</taxon>
        <taxon>fabids</taxon>
        <taxon>Malpighiales</taxon>
        <taxon>Salicaceae</taxon>
        <taxon>Saliceae</taxon>
        <taxon>Populus</taxon>
    </lineage>
</organism>
<evidence type="ECO:0000313" key="1">
    <source>
        <dbReference type="EMBL" id="PNS90654.1"/>
    </source>
</evidence>
<keyword evidence="2" id="KW-1185">Reference proteome</keyword>
<reference evidence="1 2" key="1">
    <citation type="journal article" date="2006" name="Science">
        <title>The genome of black cottonwood, Populus trichocarpa (Torr. &amp; Gray).</title>
        <authorList>
            <person name="Tuskan G.A."/>
            <person name="Difazio S."/>
            <person name="Jansson S."/>
            <person name="Bohlmann J."/>
            <person name="Grigoriev I."/>
            <person name="Hellsten U."/>
            <person name="Putnam N."/>
            <person name="Ralph S."/>
            <person name="Rombauts S."/>
            <person name="Salamov A."/>
            <person name="Schein J."/>
            <person name="Sterck L."/>
            <person name="Aerts A."/>
            <person name="Bhalerao R.R."/>
            <person name="Bhalerao R.P."/>
            <person name="Blaudez D."/>
            <person name="Boerjan W."/>
            <person name="Brun A."/>
            <person name="Brunner A."/>
            <person name="Busov V."/>
            <person name="Campbell M."/>
            <person name="Carlson J."/>
            <person name="Chalot M."/>
            <person name="Chapman J."/>
            <person name="Chen G.L."/>
            <person name="Cooper D."/>
            <person name="Coutinho P.M."/>
            <person name="Couturier J."/>
            <person name="Covert S."/>
            <person name="Cronk Q."/>
            <person name="Cunningham R."/>
            <person name="Davis J."/>
            <person name="Degroeve S."/>
            <person name="Dejardin A."/>
            <person name="Depamphilis C."/>
            <person name="Detter J."/>
            <person name="Dirks B."/>
            <person name="Dubchak I."/>
            <person name="Duplessis S."/>
            <person name="Ehlting J."/>
            <person name="Ellis B."/>
            <person name="Gendler K."/>
            <person name="Goodstein D."/>
            <person name="Gribskov M."/>
            <person name="Grimwood J."/>
            <person name="Groover A."/>
            <person name="Gunter L."/>
            <person name="Hamberger B."/>
            <person name="Heinze B."/>
            <person name="Helariutta Y."/>
            <person name="Henrissat B."/>
            <person name="Holligan D."/>
            <person name="Holt R."/>
            <person name="Huang W."/>
            <person name="Islam-Faridi N."/>
            <person name="Jones S."/>
            <person name="Jones-Rhoades M."/>
            <person name="Jorgensen R."/>
            <person name="Joshi C."/>
            <person name="Kangasjarvi J."/>
            <person name="Karlsson J."/>
            <person name="Kelleher C."/>
            <person name="Kirkpatrick R."/>
            <person name="Kirst M."/>
            <person name="Kohler A."/>
            <person name="Kalluri U."/>
            <person name="Larimer F."/>
            <person name="Leebens-Mack J."/>
            <person name="Leple J.C."/>
            <person name="Locascio P."/>
            <person name="Lou Y."/>
            <person name="Lucas S."/>
            <person name="Martin F."/>
            <person name="Montanini B."/>
            <person name="Napoli C."/>
            <person name="Nelson D.R."/>
            <person name="Nelson C."/>
            <person name="Nieminen K."/>
            <person name="Nilsson O."/>
            <person name="Pereda V."/>
            <person name="Peter G."/>
            <person name="Philippe R."/>
            <person name="Pilate G."/>
            <person name="Poliakov A."/>
            <person name="Razumovskaya J."/>
            <person name="Richardson P."/>
            <person name="Rinaldi C."/>
            <person name="Ritland K."/>
            <person name="Rouze P."/>
            <person name="Ryaboy D."/>
            <person name="Schmutz J."/>
            <person name="Schrader J."/>
            <person name="Segerman B."/>
            <person name="Shin H."/>
            <person name="Siddiqui A."/>
            <person name="Sterky F."/>
            <person name="Terry A."/>
            <person name="Tsai C.J."/>
            <person name="Uberbacher E."/>
            <person name="Unneberg P."/>
            <person name="Vahala J."/>
            <person name="Wall K."/>
            <person name="Wessler S."/>
            <person name="Yang G."/>
            <person name="Yin T."/>
            <person name="Douglas C."/>
            <person name="Marra M."/>
            <person name="Sandberg G."/>
            <person name="Van de Peer Y."/>
            <person name="Rokhsar D."/>
        </authorList>
    </citation>
    <scope>NUCLEOTIDE SEQUENCE [LARGE SCALE GENOMIC DNA]</scope>
    <source>
        <strain evidence="2">cv. Nisqually</strain>
    </source>
</reference>
<accession>A0A2K1WQ89</accession>
<proteinExistence type="predicted"/>
<evidence type="ECO:0000313" key="2">
    <source>
        <dbReference type="Proteomes" id="UP000006729"/>
    </source>
</evidence>
<dbReference type="Proteomes" id="UP000006729">
    <property type="component" value="Chromosome 19"/>
</dbReference>
<gene>
    <name evidence="1" type="ORF">POPTR_019G054700</name>
</gene>
<dbReference type="EMBL" id="CM009308">
    <property type="protein sequence ID" value="PNS90654.1"/>
    <property type="molecule type" value="Genomic_DNA"/>
</dbReference>
<name>A0A2K1WQ89_POPTR</name>
<dbReference type="AlphaFoldDB" id="A0A2K1WQ89"/>